<dbReference type="GO" id="GO:0000077">
    <property type="term" value="P:DNA damage checkpoint signaling"/>
    <property type="evidence" value="ECO:0007669"/>
    <property type="project" value="TreeGrafter"/>
</dbReference>
<evidence type="ECO:0000256" key="10">
    <source>
        <dbReference type="ARBA" id="ARBA00047770"/>
    </source>
</evidence>
<comment type="function">
    <text evidence="11">Histone methyltransferase that specifically trimethylates histone H3 to form H3K79me3. This methylation is required for telomere silencing and for the pachytene checkpoint during the meiotic cell cycle by allowing the recruitment of RAD9 to double strand breaks. Nucleosomes are preferred as substrate compared to free histone.</text>
</comment>
<organism evidence="13 14">
    <name type="scientific">Lentinula raphanica</name>
    <dbReference type="NCBI Taxonomy" id="153919"/>
    <lineage>
        <taxon>Eukaryota</taxon>
        <taxon>Fungi</taxon>
        <taxon>Dikarya</taxon>
        <taxon>Basidiomycota</taxon>
        <taxon>Agaricomycotina</taxon>
        <taxon>Agaricomycetes</taxon>
        <taxon>Agaricomycetidae</taxon>
        <taxon>Agaricales</taxon>
        <taxon>Marasmiineae</taxon>
        <taxon>Omphalotaceae</taxon>
        <taxon>Lentinula</taxon>
    </lineage>
</organism>
<gene>
    <name evidence="13" type="ORF">F5878DRAFT_664128</name>
</gene>
<dbReference type="SUPFAM" id="SSF53335">
    <property type="entry name" value="S-adenosyl-L-methionine-dependent methyltransferases"/>
    <property type="match status" value="1"/>
</dbReference>
<keyword evidence="7 11" id="KW-0156">Chromatin regulator</keyword>
<evidence type="ECO:0000256" key="9">
    <source>
        <dbReference type="ARBA" id="ARBA00029821"/>
    </source>
</evidence>
<dbReference type="PANTHER" id="PTHR21451:SF0">
    <property type="entry name" value="HISTONE-LYSINE N-METHYLTRANSFERASE, H3 LYSINE-79 SPECIFIC"/>
    <property type="match status" value="1"/>
</dbReference>
<comment type="catalytic activity">
    <reaction evidence="10 11">
        <text>L-lysyl(79)-[histone H3] + 3 S-adenosyl-L-methionine = N(6),N(6),N(6)-trimethyl-L-lysyl(79)-[histone H3] + 3 S-adenosyl-L-homocysteine + 3 H(+)</text>
        <dbReference type="Rhea" id="RHEA:60328"/>
        <dbReference type="Rhea" id="RHEA-COMP:15549"/>
        <dbReference type="Rhea" id="RHEA-COMP:15552"/>
        <dbReference type="ChEBI" id="CHEBI:15378"/>
        <dbReference type="ChEBI" id="CHEBI:29969"/>
        <dbReference type="ChEBI" id="CHEBI:57856"/>
        <dbReference type="ChEBI" id="CHEBI:59789"/>
        <dbReference type="ChEBI" id="CHEBI:61961"/>
        <dbReference type="EC" id="2.1.1.360"/>
    </reaction>
</comment>
<dbReference type="GO" id="GO:0006281">
    <property type="term" value="P:DNA repair"/>
    <property type="evidence" value="ECO:0007669"/>
    <property type="project" value="TreeGrafter"/>
</dbReference>
<evidence type="ECO:0000256" key="4">
    <source>
        <dbReference type="ARBA" id="ARBA00022603"/>
    </source>
</evidence>
<dbReference type="AlphaFoldDB" id="A0AA38P2M4"/>
<dbReference type="GO" id="GO:0032259">
    <property type="term" value="P:methylation"/>
    <property type="evidence" value="ECO:0007669"/>
    <property type="project" value="UniProtKB-KW"/>
</dbReference>
<comment type="subcellular location">
    <subcellularLocation>
        <location evidence="1 11">Nucleus</location>
    </subcellularLocation>
</comment>
<comment type="caution">
    <text evidence="13">The sequence shown here is derived from an EMBL/GenBank/DDBJ whole genome shotgun (WGS) entry which is preliminary data.</text>
</comment>
<evidence type="ECO:0000256" key="3">
    <source>
        <dbReference type="ARBA" id="ARBA00020987"/>
    </source>
</evidence>
<keyword evidence="14" id="KW-1185">Reference proteome</keyword>
<reference evidence="13" key="1">
    <citation type="submission" date="2022-08" db="EMBL/GenBank/DDBJ databases">
        <authorList>
            <consortium name="DOE Joint Genome Institute"/>
            <person name="Min B."/>
            <person name="Riley R."/>
            <person name="Sierra-Patev S."/>
            <person name="Naranjo-Ortiz M."/>
            <person name="Looney B."/>
            <person name="Konkel Z."/>
            <person name="Slot J.C."/>
            <person name="Sakamoto Y."/>
            <person name="Steenwyk J.L."/>
            <person name="Rokas A."/>
            <person name="Carro J."/>
            <person name="Camarero S."/>
            <person name="Ferreira P."/>
            <person name="Molpeceres G."/>
            <person name="Ruiz-Duenas F.J."/>
            <person name="Serrano A."/>
            <person name="Henrissat B."/>
            <person name="Drula E."/>
            <person name="Hughes K.W."/>
            <person name="Mata J.L."/>
            <person name="Ishikawa N.K."/>
            <person name="Vargas-Isla R."/>
            <person name="Ushijima S."/>
            <person name="Smith C.A."/>
            <person name="Ahrendt S."/>
            <person name="Andreopoulos W."/>
            <person name="He G."/>
            <person name="Labutti K."/>
            <person name="Lipzen A."/>
            <person name="Ng V."/>
            <person name="Sandor L."/>
            <person name="Barry K."/>
            <person name="Martinez A.T."/>
            <person name="Xiao Y."/>
            <person name="Gibbons J.G."/>
            <person name="Terashima K."/>
            <person name="Hibbett D.S."/>
            <person name="Grigoriev I.V."/>
        </authorList>
    </citation>
    <scope>NUCLEOTIDE SEQUENCE</scope>
    <source>
        <strain evidence="13">TFB9207</strain>
    </source>
</reference>
<name>A0AA38P2M4_9AGAR</name>
<evidence type="ECO:0000313" key="13">
    <source>
        <dbReference type="EMBL" id="KAJ3835159.1"/>
    </source>
</evidence>
<evidence type="ECO:0000256" key="11">
    <source>
        <dbReference type="RuleBase" id="RU271113"/>
    </source>
</evidence>
<proteinExistence type="inferred from homology"/>
<comment type="activity regulation">
    <text evidence="11">Ubiquitination of histone H2B to form H2BK123ub1 is required for efficient DOT1 methyltransferase activity on histone H3.</text>
</comment>
<evidence type="ECO:0000256" key="2">
    <source>
        <dbReference type="ARBA" id="ARBA00012190"/>
    </source>
</evidence>
<protein>
    <recommendedName>
        <fullName evidence="3 11">Histone-lysine N-methyltransferase, H3 lysine-79 specific</fullName>
        <ecNumber evidence="2 11">2.1.1.360</ecNumber>
    </recommendedName>
    <alternativeName>
        <fullName evidence="9 11">Histone H3-K79 methyltransferase</fullName>
    </alternativeName>
</protein>
<dbReference type="GO" id="GO:0005634">
    <property type="term" value="C:nucleus"/>
    <property type="evidence" value="ECO:0007669"/>
    <property type="project" value="UniProtKB-SubCell"/>
</dbReference>
<comment type="miscellaneous">
    <text evidence="11">In contrast to other lysine histone methyltransferases, it does not contain a SET domain, suggesting the existence of another mechanism for methylation of lysine residues of histones.</text>
</comment>
<evidence type="ECO:0000313" key="14">
    <source>
        <dbReference type="Proteomes" id="UP001163846"/>
    </source>
</evidence>
<feature type="domain" description="DOT1" evidence="12">
    <location>
        <begin position="64"/>
        <end position="367"/>
    </location>
</feature>
<dbReference type="PANTHER" id="PTHR21451">
    <property type="entry name" value="HISTONE H3 METHYLTRANSFERASE"/>
    <property type="match status" value="1"/>
</dbReference>
<comment type="similarity">
    <text evidence="11">Belongs to the class I-like SAM-binding methyltransferase superfamily. DOT1 family.</text>
</comment>
<keyword evidence="5 11" id="KW-0808">Transferase</keyword>
<evidence type="ECO:0000259" key="12">
    <source>
        <dbReference type="PROSITE" id="PS51569"/>
    </source>
</evidence>
<dbReference type="Pfam" id="PF08123">
    <property type="entry name" value="DOT1"/>
    <property type="match status" value="1"/>
</dbReference>
<evidence type="ECO:0000256" key="8">
    <source>
        <dbReference type="ARBA" id="ARBA00023242"/>
    </source>
</evidence>
<dbReference type="Proteomes" id="UP001163846">
    <property type="component" value="Unassembled WGS sequence"/>
</dbReference>
<dbReference type="InterPro" id="IPR025789">
    <property type="entry name" value="DOT1_dom"/>
</dbReference>
<keyword evidence="6 11" id="KW-0949">S-adenosyl-L-methionine</keyword>
<dbReference type="Gene3D" id="3.40.50.150">
    <property type="entry name" value="Vaccinia Virus protein VP39"/>
    <property type="match status" value="1"/>
</dbReference>
<keyword evidence="8 11" id="KW-0539">Nucleus</keyword>
<dbReference type="EC" id="2.1.1.360" evidence="2 11"/>
<evidence type="ECO:0000256" key="5">
    <source>
        <dbReference type="ARBA" id="ARBA00022679"/>
    </source>
</evidence>
<dbReference type="InterPro" id="IPR030445">
    <property type="entry name" value="H3-K79_meTrfase"/>
</dbReference>
<dbReference type="PROSITE" id="PS51569">
    <property type="entry name" value="DOT1"/>
    <property type="match status" value="1"/>
</dbReference>
<evidence type="ECO:0000256" key="7">
    <source>
        <dbReference type="ARBA" id="ARBA00022853"/>
    </source>
</evidence>
<evidence type="ECO:0000256" key="1">
    <source>
        <dbReference type="ARBA" id="ARBA00004123"/>
    </source>
</evidence>
<dbReference type="InterPro" id="IPR029063">
    <property type="entry name" value="SAM-dependent_MTases_sf"/>
</dbReference>
<sequence length="367" mass="40843">MPPTTTYASPSIVHFNVIGPSTVYELHPDLNKNSYETKEFQASFFISSTKIILKQLAKYSSVFPDTTSKGSPYPFPEITLHYPGNVASESAGFDGYIVAGANKDNPLHTHWVNIKSGLRQKNFGQFCEAFESVNKIMIWAPRLRSKALFEVVFQASYGRSIKPQLQRLVARGKKKEEETYGELLSPMLEFIFAGTRLAKHSTFVDLGSGIGNTLVEAAFKIGCFAYGIEIRKEVADLGQLFIQEFKMRSSFVGVTPGEIEFENGDMCASARAVEVLKQADVVLVNNKLFGGELTEKLKTLLLNMRVGSVVICTQSLTLCGTTRSGACRGRGGDDFIDKFRSETMRYEENWVSWTGSAGEYFWLTKVN</sequence>
<accession>A0AA38P2M4</accession>
<dbReference type="EMBL" id="MU806441">
    <property type="protein sequence ID" value="KAJ3835159.1"/>
    <property type="molecule type" value="Genomic_DNA"/>
</dbReference>
<keyword evidence="4 11" id="KW-0489">Methyltransferase</keyword>
<evidence type="ECO:0000256" key="6">
    <source>
        <dbReference type="ARBA" id="ARBA00022691"/>
    </source>
</evidence>
<dbReference type="GO" id="GO:0140956">
    <property type="term" value="F:histone H3K79 trimethyltransferase activity"/>
    <property type="evidence" value="ECO:0007669"/>
    <property type="project" value="UniProtKB-EC"/>
</dbReference>